<feature type="domain" description="Prokineticin" evidence="11">
    <location>
        <begin position="96"/>
        <end position="169"/>
    </location>
</feature>
<keyword evidence="8" id="KW-0497">Mitogen</keyword>
<keyword evidence="7" id="KW-1015">Disulfide bond</keyword>
<dbReference type="GO" id="GO:0008083">
    <property type="term" value="F:growth factor activity"/>
    <property type="evidence" value="ECO:0007669"/>
    <property type="project" value="UniProtKB-KW"/>
</dbReference>
<evidence type="ECO:0000256" key="6">
    <source>
        <dbReference type="ARBA" id="ARBA00023030"/>
    </source>
</evidence>
<gene>
    <name evidence="12" type="primary">PROK1</name>
</gene>
<evidence type="ECO:0000256" key="4">
    <source>
        <dbReference type="ARBA" id="ARBA00022657"/>
    </source>
</evidence>
<dbReference type="Ensembl" id="ENSOANT00000047182.1">
    <property type="protein sequence ID" value="ENSOANP00000033982.1"/>
    <property type="gene ID" value="ENSOANG00000038522.1"/>
</dbReference>
<organism evidence="12 13">
    <name type="scientific">Ornithorhynchus anatinus</name>
    <name type="common">Duckbill platypus</name>
    <dbReference type="NCBI Taxonomy" id="9258"/>
    <lineage>
        <taxon>Eukaryota</taxon>
        <taxon>Metazoa</taxon>
        <taxon>Chordata</taxon>
        <taxon>Craniata</taxon>
        <taxon>Vertebrata</taxon>
        <taxon>Euteleostomi</taxon>
        <taxon>Mammalia</taxon>
        <taxon>Monotremata</taxon>
        <taxon>Ornithorhynchidae</taxon>
        <taxon>Ornithorhynchus</taxon>
    </lineage>
</organism>
<keyword evidence="5" id="KW-0732">Signal</keyword>
<dbReference type="FunFam" id="2.10.80.10:FF:000004">
    <property type="entry name" value="Prokineticin 1"/>
    <property type="match status" value="1"/>
</dbReference>
<dbReference type="InterPro" id="IPR023569">
    <property type="entry name" value="Prokineticin_domain"/>
</dbReference>
<protein>
    <recommendedName>
        <fullName evidence="9">Prokineticin-1</fullName>
    </recommendedName>
    <alternativeName>
        <fullName evidence="10">Endocrine-gland-derived vascular endothelial growth factor</fullName>
    </alternativeName>
</protein>
<reference evidence="12 13" key="1">
    <citation type="journal article" date="2008" name="Nature">
        <title>Genome analysis of the platypus reveals unique signatures of evolution.</title>
        <authorList>
            <person name="Warren W.C."/>
            <person name="Hillier L.W."/>
            <person name="Marshall Graves J.A."/>
            <person name="Birney E."/>
            <person name="Ponting C.P."/>
            <person name="Grutzner F."/>
            <person name="Belov K."/>
            <person name="Miller W."/>
            <person name="Clarke L."/>
            <person name="Chinwalla A.T."/>
            <person name="Yang S.P."/>
            <person name="Heger A."/>
            <person name="Locke D.P."/>
            <person name="Miethke P."/>
            <person name="Waters P.D."/>
            <person name="Veyrunes F."/>
            <person name="Fulton L."/>
            <person name="Fulton B."/>
            <person name="Graves T."/>
            <person name="Wallis J."/>
            <person name="Puente X.S."/>
            <person name="Lopez-Otin C."/>
            <person name="Ordonez G.R."/>
            <person name="Eichler E.E."/>
            <person name="Chen L."/>
            <person name="Cheng Z."/>
            <person name="Deakin J.E."/>
            <person name="Alsop A."/>
            <person name="Thompson K."/>
            <person name="Kirby P."/>
            <person name="Papenfuss A.T."/>
            <person name="Wakefield M.J."/>
            <person name="Olender T."/>
            <person name="Lancet D."/>
            <person name="Huttley G.A."/>
            <person name="Smit A.F."/>
            <person name="Pask A."/>
            <person name="Temple-Smith P."/>
            <person name="Batzer M.A."/>
            <person name="Walker J.A."/>
            <person name="Konkel M.K."/>
            <person name="Harris R.S."/>
            <person name="Whittington C.M."/>
            <person name="Wong E.S."/>
            <person name="Gemmell N.J."/>
            <person name="Buschiazzo E."/>
            <person name="Vargas Jentzsch I.M."/>
            <person name="Merkel A."/>
            <person name="Schmitz J."/>
            <person name="Zemann A."/>
            <person name="Churakov G."/>
            <person name="Kriegs J.O."/>
            <person name="Brosius J."/>
            <person name="Murchison E.P."/>
            <person name="Sachidanandam R."/>
            <person name="Smith C."/>
            <person name="Hannon G.J."/>
            <person name="Tsend-Ayush E."/>
            <person name="McMillan D."/>
            <person name="Attenborough R."/>
            <person name="Rens W."/>
            <person name="Ferguson-Smith M."/>
            <person name="Lefevre C.M."/>
            <person name="Sharp J.A."/>
            <person name="Nicholas K.R."/>
            <person name="Ray D.A."/>
            <person name="Kube M."/>
            <person name="Reinhardt R."/>
            <person name="Pringle T.H."/>
            <person name="Taylor J."/>
            <person name="Jones R.C."/>
            <person name="Nixon B."/>
            <person name="Dacheux J.L."/>
            <person name="Niwa H."/>
            <person name="Sekita Y."/>
            <person name="Huang X."/>
            <person name="Stark A."/>
            <person name="Kheradpour P."/>
            <person name="Kellis M."/>
            <person name="Flicek P."/>
            <person name="Chen Y."/>
            <person name="Webber C."/>
            <person name="Hardison R."/>
            <person name="Nelson J."/>
            <person name="Hallsworth-Pepin K."/>
            <person name="Delehaunty K."/>
            <person name="Markovic C."/>
            <person name="Minx P."/>
            <person name="Feng Y."/>
            <person name="Kremitzki C."/>
            <person name="Mitreva M."/>
            <person name="Glasscock J."/>
            <person name="Wylie T."/>
            <person name="Wohldmann P."/>
            <person name="Thiru P."/>
            <person name="Nhan M.N."/>
            <person name="Pohl C.S."/>
            <person name="Smith S.M."/>
            <person name="Hou S."/>
            <person name="Nefedov M."/>
            <person name="de Jong P.J."/>
            <person name="Renfree M.B."/>
            <person name="Mardis E.R."/>
            <person name="Wilson R.K."/>
        </authorList>
    </citation>
    <scope>NUCLEOTIDE SEQUENCE [LARGE SCALE GENOMIC DNA]</scope>
    <source>
        <strain evidence="12 13">Glennie</strain>
    </source>
</reference>
<dbReference type="Bgee" id="ENSOANG00000038522">
    <property type="expression patterns" value="Expressed in testis and 5 other cell types or tissues"/>
</dbReference>
<dbReference type="Gene3D" id="2.10.80.10">
    <property type="entry name" value="Lipase, subunit A"/>
    <property type="match status" value="1"/>
</dbReference>
<dbReference type="GeneTree" id="ENSGT00940000161331"/>
<dbReference type="Proteomes" id="UP000002279">
    <property type="component" value="Chromosome 7"/>
</dbReference>
<comment type="similarity">
    <text evidence="2">Belongs to the AVIT (prokineticin) family.</text>
</comment>
<evidence type="ECO:0000256" key="10">
    <source>
        <dbReference type="ARBA" id="ARBA00081306"/>
    </source>
</evidence>
<reference evidence="12" key="3">
    <citation type="submission" date="2025-09" db="UniProtKB">
        <authorList>
            <consortium name="Ensembl"/>
        </authorList>
    </citation>
    <scope>IDENTIFICATION</scope>
    <source>
        <strain evidence="12">Glennie</strain>
    </source>
</reference>
<evidence type="ECO:0000259" key="11">
    <source>
        <dbReference type="Pfam" id="PF06607"/>
    </source>
</evidence>
<keyword evidence="6" id="KW-0339">Growth factor</keyword>
<dbReference type="SUPFAM" id="SSF57190">
    <property type="entry name" value="Colipase-like"/>
    <property type="match status" value="2"/>
</dbReference>
<keyword evidence="4" id="KW-0037">Angiogenesis</keyword>
<dbReference type="PANTHER" id="PTHR18821:SF7">
    <property type="entry name" value="PROKINETICIN-1"/>
    <property type="match status" value="1"/>
</dbReference>
<comment type="subcellular location">
    <subcellularLocation>
        <location evidence="1">Secreted</location>
    </subcellularLocation>
</comment>
<keyword evidence="13" id="KW-1185">Reference proteome</keyword>
<sequence>MCWEFGSMILMSPFTHQHRKDQPQIGTGETGKEDGVGHEEWERCGERTKQEFPVLVRPLVEDFFFPRGFRTYRVLCAGSPKIVHGPILDRRLRSSEACERDVQCGAGTCCAISLWLRGLRMCTPLGQEGDECHPVSHKVPFFGKRQHHTCPCLPNLLCSKFLDGRYRCSVDFKNIDF</sequence>
<evidence type="ECO:0000256" key="8">
    <source>
        <dbReference type="ARBA" id="ARBA00023246"/>
    </source>
</evidence>
<dbReference type="AlphaFoldDB" id="A0A6I8MZ22"/>
<evidence type="ECO:0000256" key="7">
    <source>
        <dbReference type="ARBA" id="ARBA00023157"/>
    </source>
</evidence>
<dbReference type="PANTHER" id="PTHR18821">
    <property type="entry name" value="PROKINETICIN"/>
    <property type="match status" value="1"/>
</dbReference>
<evidence type="ECO:0000256" key="1">
    <source>
        <dbReference type="ARBA" id="ARBA00004613"/>
    </source>
</evidence>
<proteinExistence type="inferred from homology"/>
<name>A0A6I8MZ22_ORNAN</name>
<reference evidence="12" key="2">
    <citation type="submission" date="2025-08" db="UniProtKB">
        <authorList>
            <consortium name="Ensembl"/>
        </authorList>
    </citation>
    <scope>IDENTIFICATION</scope>
    <source>
        <strain evidence="12">Glennie</strain>
    </source>
</reference>
<evidence type="ECO:0000256" key="3">
    <source>
        <dbReference type="ARBA" id="ARBA00022525"/>
    </source>
</evidence>
<dbReference type="Pfam" id="PF06607">
    <property type="entry name" value="Prokineticin"/>
    <property type="match status" value="1"/>
</dbReference>
<keyword evidence="3" id="KW-0964">Secreted</keyword>
<dbReference type="InParanoid" id="A0A6I8MZ22"/>
<evidence type="ECO:0000313" key="13">
    <source>
        <dbReference type="Proteomes" id="UP000002279"/>
    </source>
</evidence>
<evidence type="ECO:0000256" key="2">
    <source>
        <dbReference type="ARBA" id="ARBA00006999"/>
    </source>
</evidence>
<dbReference type="GO" id="GO:0005576">
    <property type="term" value="C:extracellular region"/>
    <property type="evidence" value="ECO:0007669"/>
    <property type="project" value="UniProtKB-SubCell"/>
</dbReference>
<dbReference type="GO" id="GO:0001525">
    <property type="term" value="P:angiogenesis"/>
    <property type="evidence" value="ECO:0007669"/>
    <property type="project" value="UniProtKB-KW"/>
</dbReference>
<evidence type="ECO:0000313" key="12">
    <source>
        <dbReference type="Ensembl" id="ENSOANP00000033982.1"/>
    </source>
</evidence>
<evidence type="ECO:0000256" key="5">
    <source>
        <dbReference type="ARBA" id="ARBA00022729"/>
    </source>
</evidence>
<dbReference type="InterPro" id="IPR009523">
    <property type="entry name" value="Prokineticin"/>
</dbReference>
<evidence type="ECO:0000256" key="9">
    <source>
        <dbReference type="ARBA" id="ARBA00069277"/>
    </source>
</evidence>
<accession>A0A6I8MZ22</accession>
<dbReference type="GO" id="GO:0051781">
    <property type="term" value="P:positive regulation of cell division"/>
    <property type="evidence" value="ECO:0007669"/>
    <property type="project" value="UniProtKB-KW"/>
</dbReference>